<reference evidence="1" key="1">
    <citation type="submission" date="2023-05" db="EMBL/GenBank/DDBJ databases">
        <title>Complete genome sequence of Agrobacterium larrymoorei CFBP5477.</title>
        <authorList>
            <person name="Yen H.-C."/>
            <person name="Chou L."/>
            <person name="Lin Y.-C."/>
            <person name="Lai E.-M."/>
            <person name="Kuo C.-H."/>
        </authorList>
    </citation>
    <scope>NUCLEOTIDE SEQUENCE</scope>
    <source>
        <strain evidence="1">CFBP5477</strain>
    </source>
</reference>
<evidence type="ECO:0000313" key="1">
    <source>
        <dbReference type="EMBL" id="WHA40160.1"/>
    </source>
</evidence>
<evidence type="ECO:0008006" key="3">
    <source>
        <dbReference type="Google" id="ProtNLM"/>
    </source>
</evidence>
<dbReference type="RefSeq" id="WP_137394608.1">
    <property type="nucleotide sequence ID" value="NZ_CP124733.1"/>
</dbReference>
<dbReference type="AlphaFoldDB" id="A0AAF0H952"/>
<name>A0AAF0H952_9HYPH</name>
<dbReference type="EMBL" id="CP124733">
    <property type="protein sequence ID" value="WHA40160.1"/>
    <property type="molecule type" value="Genomic_DNA"/>
</dbReference>
<gene>
    <name evidence="1" type="ORF">CFBP5477_009965</name>
</gene>
<organism evidence="1 2">
    <name type="scientific">Agrobacterium larrymoorei</name>
    <dbReference type="NCBI Taxonomy" id="160699"/>
    <lineage>
        <taxon>Bacteria</taxon>
        <taxon>Pseudomonadati</taxon>
        <taxon>Pseudomonadota</taxon>
        <taxon>Alphaproteobacteria</taxon>
        <taxon>Hyphomicrobiales</taxon>
        <taxon>Rhizobiaceae</taxon>
        <taxon>Rhizobium/Agrobacterium group</taxon>
        <taxon>Agrobacterium</taxon>
    </lineage>
</organism>
<dbReference type="Proteomes" id="UP000298664">
    <property type="component" value="Chromosome Circular"/>
</dbReference>
<accession>A0AAF0H952</accession>
<sequence>MKLAEPIIVTIAKTEIELRPSLYHAMQLERRPGSFRQLLADISEGSLTAAITIIEPHADGMLFLENRIFDELARLQPALTAYVLQCTGIDPDEPAVKGKSTGKPQQFADYLTGLYRIGTGWLGWTPEITLDATPAEIIEANKGRMEMLKAIFGSGEKETPKDDRPLEEKFRTVFAGFGTRKEAA</sequence>
<proteinExistence type="predicted"/>
<protein>
    <recommendedName>
        <fullName evidence="3">Tail assembly chaperone</fullName>
    </recommendedName>
</protein>
<evidence type="ECO:0000313" key="2">
    <source>
        <dbReference type="Proteomes" id="UP000298664"/>
    </source>
</evidence>